<dbReference type="STRING" id="120956.SAMN05421791_104182"/>
<keyword evidence="5" id="KW-0812">Transmembrane</keyword>
<dbReference type="GO" id="GO:0004518">
    <property type="term" value="F:nuclease activity"/>
    <property type="evidence" value="ECO:0007669"/>
    <property type="project" value="UniProtKB-KW"/>
</dbReference>
<name>A0A1G7SWI4_9LACT</name>
<dbReference type="InterPro" id="IPR002792">
    <property type="entry name" value="TRAM_dom"/>
</dbReference>
<keyword evidence="4" id="KW-0460">Magnesium</keyword>
<feature type="transmembrane region" description="Helical" evidence="5">
    <location>
        <begin position="108"/>
        <end position="129"/>
    </location>
</feature>
<dbReference type="EMBL" id="FNCK01000004">
    <property type="protein sequence ID" value="SDG27154.1"/>
    <property type="molecule type" value="Genomic_DNA"/>
</dbReference>
<dbReference type="Proteomes" id="UP000199708">
    <property type="component" value="Unassembled WGS sequence"/>
</dbReference>
<protein>
    <submittedName>
        <fullName evidence="7">Uncharacterized conserved protein YacL, contains PIN and TRAM domains</fullName>
    </submittedName>
</protein>
<dbReference type="PANTHER" id="PTHR11603:SF147">
    <property type="entry name" value="MEMBRANE PROTEIN"/>
    <property type="match status" value="1"/>
</dbReference>
<evidence type="ECO:0000313" key="8">
    <source>
        <dbReference type="Proteomes" id="UP000199708"/>
    </source>
</evidence>
<feature type="transmembrane region" description="Helical" evidence="5">
    <location>
        <begin position="81"/>
        <end position="102"/>
    </location>
</feature>
<dbReference type="PANTHER" id="PTHR11603">
    <property type="entry name" value="AAA FAMILY ATPASE"/>
    <property type="match status" value="1"/>
</dbReference>
<dbReference type="SUPFAM" id="SSF88723">
    <property type="entry name" value="PIN domain-like"/>
    <property type="match status" value="1"/>
</dbReference>
<evidence type="ECO:0000259" key="6">
    <source>
        <dbReference type="PROSITE" id="PS50926"/>
    </source>
</evidence>
<accession>A0A1G7SWI4</accession>
<feature type="transmembrane region" description="Helical" evidence="5">
    <location>
        <begin position="42"/>
        <end position="61"/>
    </location>
</feature>
<keyword evidence="3" id="KW-0378">Hydrolase</keyword>
<keyword evidence="5" id="KW-1133">Transmembrane helix</keyword>
<dbReference type="Gene3D" id="3.40.50.1010">
    <property type="entry name" value="5'-nuclease"/>
    <property type="match status" value="1"/>
</dbReference>
<comment type="cofactor">
    <cofactor evidence="1">
        <name>Mg(2+)</name>
        <dbReference type="ChEBI" id="CHEBI:18420"/>
    </cofactor>
</comment>
<keyword evidence="5" id="KW-0472">Membrane</keyword>
<dbReference type="InterPro" id="IPR002716">
    <property type="entry name" value="PIN_dom"/>
</dbReference>
<dbReference type="GO" id="GO:0016787">
    <property type="term" value="F:hydrolase activity"/>
    <property type="evidence" value="ECO:0007669"/>
    <property type="project" value="UniProtKB-KW"/>
</dbReference>
<dbReference type="CDD" id="cd09877">
    <property type="entry name" value="PIN_YacL-like"/>
    <property type="match status" value="1"/>
</dbReference>
<sequence>MIKKMTIIVIMIVGLSFGYTLGPEIWRSIRLYHQLLNNPFVNSLIFGLIFMLLGILFAPLFEQLIHKLLTILEKQSTPNLLFGALGVLLGLLIGYMLSLPIGSLNIPFLSSTVPLVFTVLGGMIGYLMMINRRDEVLHLFTKSGHKLQSVSQEMNKQAKKDTVEAGQKLKILDTSVIIDGRIAEVVQTGFIEGGLLVPKFVLSELQHIADASDSLKRAKGRRGLDILNQLQKSPKISIDFFEGDYPDVEEVDAKLVRLAKDLEAVLVTNDYNLNKVSEFQNVPVLNINELANAVKPEVLPGEEMQVQIIKAGTERRQGVAYLDDGTMVVVEDGQDHINKYLEVVVTSSLQTAAGRMIFAKITDN</sequence>
<dbReference type="InterPro" id="IPR029060">
    <property type="entry name" value="PIN-like_dom_sf"/>
</dbReference>
<dbReference type="PROSITE" id="PS50926">
    <property type="entry name" value="TRAM"/>
    <property type="match status" value="1"/>
</dbReference>
<dbReference type="InterPro" id="IPR052041">
    <property type="entry name" value="Nucleic_acid_metab_PIN/TRAM"/>
</dbReference>
<dbReference type="AlphaFoldDB" id="A0A1G7SWI4"/>
<dbReference type="RefSeq" id="WP_090289851.1">
    <property type="nucleotide sequence ID" value="NZ_FNCK01000004.1"/>
</dbReference>
<keyword evidence="8" id="KW-1185">Reference proteome</keyword>
<evidence type="ECO:0000256" key="2">
    <source>
        <dbReference type="ARBA" id="ARBA00022722"/>
    </source>
</evidence>
<proteinExistence type="predicted"/>
<dbReference type="Pfam" id="PF01850">
    <property type="entry name" value="PIN"/>
    <property type="match status" value="1"/>
</dbReference>
<organism evidence="7 8">
    <name type="scientific">Facklamia miroungae</name>
    <dbReference type="NCBI Taxonomy" id="120956"/>
    <lineage>
        <taxon>Bacteria</taxon>
        <taxon>Bacillati</taxon>
        <taxon>Bacillota</taxon>
        <taxon>Bacilli</taxon>
        <taxon>Lactobacillales</taxon>
        <taxon>Aerococcaceae</taxon>
        <taxon>Facklamia</taxon>
    </lineage>
</organism>
<dbReference type="SMART" id="SM00670">
    <property type="entry name" value="PINc"/>
    <property type="match status" value="1"/>
</dbReference>
<feature type="domain" description="TRAM" evidence="6">
    <location>
        <begin position="297"/>
        <end position="364"/>
    </location>
</feature>
<evidence type="ECO:0000256" key="1">
    <source>
        <dbReference type="ARBA" id="ARBA00001946"/>
    </source>
</evidence>
<evidence type="ECO:0000313" key="7">
    <source>
        <dbReference type="EMBL" id="SDG27154.1"/>
    </source>
</evidence>
<evidence type="ECO:0000256" key="4">
    <source>
        <dbReference type="ARBA" id="ARBA00022842"/>
    </source>
</evidence>
<gene>
    <name evidence="7" type="ORF">SAMN05421791_104182</name>
</gene>
<evidence type="ECO:0000256" key="3">
    <source>
        <dbReference type="ARBA" id="ARBA00022801"/>
    </source>
</evidence>
<reference evidence="7 8" key="1">
    <citation type="submission" date="2016-10" db="EMBL/GenBank/DDBJ databases">
        <authorList>
            <person name="de Groot N.N."/>
        </authorList>
    </citation>
    <scope>NUCLEOTIDE SEQUENCE [LARGE SCALE GENOMIC DNA]</scope>
    <source>
        <strain evidence="7 8">ATCC BAA-466</strain>
    </source>
</reference>
<dbReference type="OrthoDB" id="9780734at2"/>
<evidence type="ECO:0000256" key="5">
    <source>
        <dbReference type="SAM" id="Phobius"/>
    </source>
</evidence>
<keyword evidence="2" id="KW-0540">Nuclease</keyword>